<dbReference type="Pfam" id="PF05026">
    <property type="entry name" value="DCP2"/>
    <property type="match status" value="1"/>
</dbReference>
<proteinExistence type="inferred from homology"/>
<dbReference type="Proteomes" id="UP001187531">
    <property type="component" value="Unassembled WGS sequence"/>
</dbReference>
<evidence type="ECO:0000256" key="8">
    <source>
        <dbReference type="SAM" id="MobiDB-lite"/>
    </source>
</evidence>
<dbReference type="Pfam" id="PF00293">
    <property type="entry name" value="NUDIX"/>
    <property type="match status" value="1"/>
</dbReference>
<keyword evidence="11" id="KW-1185">Reference proteome</keyword>
<dbReference type="Gene3D" id="1.10.10.1050">
    <property type="entry name" value="Dcp2, box A domain"/>
    <property type="match status" value="1"/>
</dbReference>
<evidence type="ECO:0000256" key="3">
    <source>
        <dbReference type="ARBA" id="ARBA00005279"/>
    </source>
</evidence>
<sequence>MLISKASNLIRGGNTSSAATENRRNIPTAKLKFRPAETGWPLGNYYNYNVDAYARGLRDMKYGEWPIDYTYNQGYLLARNKMNTFDATNQYYIANWPFYNNFNNGYDHYEMWLSYSEWQKNYRYDGLLRDLCGKYILSMSIQDRKDMFKVCNNIQAAYWSLYESNIGLFKSLRIKEFMKCIFYRVKFLNTEVQKVDSIYNQWHRYCRKIPRYGCALINGSFGKIEENESEVDCAAREVYEEVGYKCKEYINTNEYVEYFGKHNSRMKLFIIYGVDEKIYFKPKVKYEISDVQWHSISEICNKSDSKEYRLIYPSLQKLLLLNEKIKNNKKD</sequence>
<evidence type="ECO:0000256" key="1">
    <source>
        <dbReference type="ARBA" id="ARBA00001936"/>
    </source>
</evidence>
<dbReference type="PROSITE" id="PS51462">
    <property type="entry name" value="NUDIX"/>
    <property type="match status" value="1"/>
</dbReference>
<dbReference type="SUPFAM" id="SSF55811">
    <property type="entry name" value="Nudix"/>
    <property type="match status" value="1"/>
</dbReference>
<evidence type="ECO:0000313" key="10">
    <source>
        <dbReference type="EMBL" id="KAK2707011.1"/>
    </source>
</evidence>
<keyword evidence="5" id="KW-0479">Metal-binding</keyword>
<evidence type="ECO:0000313" key="11">
    <source>
        <dbReference type="Proteomes" id="UP001187531"/>
    </source>
</evidence>
<organism evidence="10 11">
    <name type="scientific">Artemia franciscana</name>
    <name type="common">Brine shrimp</name>
    <name type="synonym">Artemia sanfranciscana</name>
    <dbReference type="NCBI Taxonomy" id="6661"/>
    <lineage>
        <taxon>Eukaryota</taxon>
        <taxon>Metazoa</taxon>
        <taxon>Ecdysozoa</taxon>
        <taxon>Arthropoda</taxon>
        <taxon>Crustacea</taxon>
        <taxon>Branchiopoda</taxon>
        <taxon>Anostraca</taxon>
        <taxon>Artemiidae</taxon>
        <taxon>Artemia</taxon>
    </lineage>
</organism>
<dbReference type="PROSITE" id="PS00893">
    <property type="entry name" value="NUDIX_BOX"/>
    <property type="match status" value="1"/>
</dbReference>
<dbReference type="EMBL" id="JAVRJZ010000019">
    <property type="protein sequence ID" value="KAK2707011.1"/>
    <property type="molecule type" value="Genomic_DNA"/>
</dbReference>
<dbReference type="InterPro" id="IPR036189">
    <property type="entry name" value="DCP2_BoxA_sf"/>
</dbReference>
<comment type="caution">
    <text evidence="10">The sequence shown here is derived from an EMBL/GenBank/DDBJ whole genome shotgun (WGS) entry which is preliminary data.</text>
</comment>
<dbReference type="GO" id="GO:0005737">
    <property type="term" value="C:cytoplasm"/>
    <property type="evidence" value="ECO:0007669"/>
    <property type="project" value="UniProtKB-SubCell"/>
</dbReference>
<comment type="subcellular location">
    <subcellularLocation>
        <location evidence="2">Cytoplasm</location>
    </subcellularLocation>
</comment>
<dbReference type="GO" id="GO:0000290">
    <property type="term" value="P:deadenylation-dependent decapping of nuclear-transcribed mRNA"/>
    <property type="evidence" value="ECO:0007669"/>
    <property type="project" value="TreeGrafter"/>
</dbReference>
<dbReference type="InterPro" id="IPR007722">
    <property type="entry name" value="DCP2_BoxA"/>
</dbReference>
<dbReference type="InterPro" id="IPR000086">
    <property type="entry name" value="NUDIX_hydrolase_dom"/>
</dbReference>
<dbReference type="InterPro" id="IPR020084">
    <property type="entry name" value="NUDIX_hydrolase_CS"/>
</dbReference>
<feature type="domain" description="Nudix hydrolase" evidence="9">
    <location>
        <begin position="172"/>
        <end position="317"/>
    </location>
</feature>
<dbReference type="SUPFAM" id="SSF140586">
    <property type="entry name" value="Dcp2 domain-like"/>
    <property type="match status" value="1"/>
</dbReference>
<comment type="similarity">
    <text evidence="3">Belongs to the Nudix hydrolase family. DCP2 subfamily.</text>
</comment>
<keyword evidence="6" id="KW-0378">Hydrolase</keyword>
<reference evidence="10" key="1">
    <citation type="submission" date="2023-07" db="EMBL/GenBank/DDBJ databases">
        <title>Chromosome-level genome assembly of Artemia franciscana.</title>
        <authorList>
            <person name="Jo E."/>
        </authorList>
    </citation>
    <scope>NUCLEOTIDE SEQUENCE</scope>
    <source>
        <tissue evidence="10">Whole body</tissue>
    </source>
</reference>
<evidence type="ECO:0000256" key="4">
    <source>
        <dbReference type="ARBA" id="ARBA00022490"/>
    </source>
</evidence>
<dbReference type="SMART" id="SM01125">
    <property type="entry name" value="DCP2"/>
    <property type="match status" value="1"/>
</dbReference>
<protein>
    <recommendedName>
        <fullName evidence="9">Nudix hydrolase domain-containing protein</fullName>
    </recommendedName>
</protein>
<accession>A0AA88HJV8</accession>
<dbReference type="PANTHER" id="PTHR23114:SF17">
    <property type="entry name" value="M7GPPPN-MRNA HYDROLASE"/>
    <property type="match status" value="1"/>
</dbReference>
<feature type="region of interest" description="Disordered" evidence="8">
    <location>
        <begin position="1"/>
        <end position="21"/>
    </location>
</feature>
<dbReference type="GO" id="GO:0030145">
    <property type="term" value="F:manganese ion binding"/>
    <property type="evidence" value="ECO:0007669"/>
    <property type="project" value="InterPro"/>
</dbReference>
<dbReference type="GO" id="GO:0003723">
    <property type="term" value="F:RNA binding"/>
    <property type="evidence" value="ECO:0007669"/>
    <property type="project" value="UniProtKB-KW"/>
</dbReference>
<name>A0AA88HJV8_ARTSF</name>
<keyword evidence="4" id="KW-0963">Cytoplasm</keyword>
<dbReference type="GO" id="GO:0016787">
    <property type="term" value="F:hydrolase activity"/>
    <property type="evidence" value="ECO:0007669"/>
    <property type="project" value="UniProtKB-KW"/>
</dbReference>
<dbReference type="PANTHER" id="PTHR23114">
    <property type="entry name" value="M7GPPPN-MRNA HYDROLASE"/>
    <property type="match status" value="1"/>
</dbReference>
<evidence type="ECO:0000256" key="7">
    <source>
        <dbReference type="ARBA" id="ARBA00022884"/>
    </source>
</evidence>
<evidence type="ECO:0000256" key="6">
    <source>
        <dbReference type="ARBA" id="ARBA00022801"/>
    </source>
</evidence>
<keyword evidence="7" id="KW-0694">RNA-binding</keyword>
<dbReference type="InterPro" id="IPR015797">
    <property type="entry name" value="NUDIX_hydrolase-like_dom_sf"/>
</dbReference>
<gene>
    <name evidence="10" type="ORF">QYM36_014883</name>
</gene>
<evidence type="ECO:0000256" key="2">
    <source>
        <dbReference type="ARBA" id="ARBA00004496"/>
    </source>
</evidence>
<evidence type="ECO:0000259" key="9">
    <source>
        <dbReference type="PROSITE" id="PS51462"/>
    </source>
</evidence>
<dbReference type="Gene3D" id="3.90.79.10">
    <property type="entry name" value="Nucleoside Triphosphate Pyrophosphohydrolase"/>
    <property type="match status" value="1"/>
</dbReference>
<dbReference type="AlphaFoldDB" id="A0AA88HJV8"/>
<comment type="cofactor">
    <cofactor evidence="1">
        <name>Mn(2+)</name>
        <dbReference type="ChEBI" id="CHEBI:29035"/>
    </cofactor>
</comment>
<evidence type="ECO:0000256" key="5">
    <source>
        <dbReference type="ARBA" id="ARBA00022723"/>
    </source>
</evidence>